<dbReference type="AlphaFoldDB" id="A0A6J4S185"/>
<feature type="non-terminal residue" evidence="2">
    <location>
        <position position="1"/>
    </location>
</feature>
<evidence type="ECO:0000256" key="1">
    <source>
        <dbReference type="SAM" id="MobiDB-lite"/>
    </source>
</evidence>
<gene>
    <name evidence="2" type="ORF">AVDCRST_MAG38-2360</name>
</gene>
<proteinExistence type="predicted"/>
<accession>A0A6J4S185</accession>
<reference evidence="2" key="1">
    <citation type="submission" date="2020-02" db="EMBL/GenBank/DDBJ databases">
        <authorList>
            <person name="Meier V. D."/>
        </authorList>
    </citation>
    <scope>NUCLEOTIDE SEQUENCE</scope>
    <source>
        <strain evidence="2">AVDCRST_MAG38</strain>
    </source>
</reference>
<feature type="compositionally biased region" description="Gly residues" evidence="1">
    <location>
        <begin position="14"/>
        <end position="23"/>
    </location>
</feature>
<feature type="non-terminal residue" evidence="2">
    <location>
        <position position="75"/>
    </location>
</feature>
<dbReference type="EMBL" id="CADCVJ010000200">
    <property type="protein sequence ID" value="CAA9486376.1"/>
    <property type="molecule type" value="Genomic_DNA"/>
</dbReference>
<sequence>AQRRRVEAAHRGLHPGGSRGSGGPDRRRRSLPRHRHLARLLRAQPARAAPARLCRVRLRHRRSDPRTVPQHPRRV</sequence>
<feature type="compositionally biased region" description="Basic residues" evidence="1">
    <location>
        <begin position="54"/>
        <end position="63"/>
    </location>
</feature>
<organism evidence="2">
    <name type="scientific">uncultured Solirubrobacteraceae bacterium</name>
    <dbReference type="NCBI Taxonomy" id="1162706"/>
    <lineage>
        <taxon>Bacteria</taxon>
        <taxon>Bacillati</taxon>
        <taxon>Actinomycetota</taxon>
        <taxon>Thermoleophilia</taxon>
        <taxon>Solirubrobacterales</taxon>
        <taxon>Solirubrobacteraceae</taxon>
        <taxon>environmental samples</taxon>
    </lineage>
</organism>
<evidence type="ECO:0000313" key="2">
    <source>
        <dbReference type="EMBL" id="CAA9486376.1"/>
    </source>
</evidence>
<protein>
    <submittedName>
        <fullName evidence="2">Uncharacterized protein</fullName>
    </submittedName>
</protein>
<feature type="region of interest" description="Disordered" evidence="1">
    <location>
        <begin position="51"/>
        <end position="75"/>
    </location>
</feature>
<name>A0A6J4S185_9ACTN</name>
<feature type="region of interest" description="Disordered" evidence="1">
    <location>
        <begin position="1"/>
        <end position="33"/>
    </location>
</feature>
<feature type="compositionally biased region" description="Basic and acidic residues" evidence="1">
    <location>
        <begin position="1"/>
        <end position="10"/>
    </location>
</feature>